<proteinExistence type="predicted"/>
<name>A0A699K0V3_TANCI</name>
<dbReference type="AlphaFoldDB" id="A0A699K0V3"/>
<protein>
    <submittedName>
        <fullName evidence="1">Symplekin isoform X4</fullName>
    </submittedName>
</protein>
<sequence length="70" mass="7972">LLQLVFDRYDHAPKAVKQAIHRHVPILIRALGPSYKDLLKIISDPPQGSENLLTLPLEHDHICQIQAEED</sequence>
<reference evidence="1" key="1">
    <citation type="journal article" date="2019" name="Sci. Rep.">
        <title>Draft genome of Tanacetum cinerariifolium, the natural source of mosquito coil.</title>
        <authorList>
            <person name="Yamashiro T."/>
            <person name="Shiraishi A."/>
            <person name="Satake H."/>
            <person name="Nakayama K."/>
        </authorList>
    </citation>
    <scope>NUCLEOTIDE SEQUENCE</scope>
</reference>
<comment type="caution">
    <text evidence="1">The sequence shown here is derived from an EMBL/GenBank/DDBJ whole genome shotgun (WGS) entry which is preliminary data.</text>
</comment>
<evidence type="ECO:0000313" key="1">
    <source>
        <dbReference type="EMBL" id="GFA70370.1"/>
    </source>
</evidence>
<feature type="non-terminal residue" evidence="1">
    <location>
        <position position="1"/>
    </location>
</feature>
<dbReference type="PANTHER" id="PTHR47184">
    <property type="entry name" value="PHOSPHATIDYLINOSITOL 3-AND 4-KINASE FAMILY PROTEIN-RELATED"/>
    <property type="match status" value="1"/>
</dbReference>
<gene>
    <name evidence="1" type="ORF">Tci_642342</name>
</gene>
<organism evidence="1">
    <name type="scientific">Tanacetum cinerariifolium</name>
    <name type="common">Dalmatian daisy</name>
    <name type="synonym">Chrysanthemum cinerariifolium</name>
    <dbReference type="NCBI Taxonomy" id="118510"/>
    <lineage>
        <taxon>Eukaryota</taxon>
        <taxon>Viridiplantae</taxon>
        <taxon>Streptophyta</taxon>
        <taxon>Embryophyta</taxon>
        <taxon>Tracheophyta</taxon>
        <taxon>Spermatophyta</taxon>
        <taxon>Magnoliopsida</taxon>
        <taxon>eudicotyledons</taxon>
        <taxon>Gunneridae</taxon>
        <taxon>Pentapetalae</taxon>
        <taxon>asterids</taxon>
        <taxon>campanulids</taxon>
        <taxon>Asterales</taxon>
        <taxon>Asteraceae</taxon>
        <taxon>Asteroideae</taxon>
        <taxon>Anthemideae</taxon>
        <taxon>Anthemidinae</taxon>
        <taxon>Tanacetum</taxon>
    </lineage>
</organism>
<accession>A0A699K0V3</accession>
<dbReference type="PANTHER" id="PTHR47184:SF3">
    <property type="entry name" value="PHOSPHATIDYLINOSITOL 3-AND 4-KINASE FAMILY PROTEIN-RELATED"/>
    <property type="match status" value="1"/>
</dbReference>
<dbReference type="EMBL" id="BKCJ010472002">
    <property type="protein sequence ID" value="GFA70370.1"/>
    <property type="molecule type" value="Genomic_DNA"/>
</dbReference>